<dbReference type="Proteomes" id="UP001183777">
    <property type="component" value="Unassembled WGS sequence"/>
</dbReference>
<sequence>MGTWGMGHFDSDTAADFTGSLDDAPPGKREALIEEALTSAARTGAEEYLDAYDGVVAVAAAALLAAQMPGGAPVDSVYGPDDPLPPLDPKLRGLAVRALDRVVADESELLELWADVSQDEQWSAGVRALRASLTEPGGQEAG</sequence>
<keyword evidence="3" id="KW-1185">Reference proteome</keyword>
<dbReference type="InterPro" id="IPR025355">
    <property type="entry name" value="DUF4259"/>
</dbReference>
<dbReference type="EMBL" id="JAVREX010000004">
    <property type="protein sequence ID" value="MDT0428383.1"/>
    <property type="molecule type" value="Genomic_DNA"/>
</dbReference>
<accession>A0ABU2RLI4</accession>
<dbReference type="Pfam" id="PF14078">
    <property type="entry name" value="DUF4259"/>
    <property type="match status" value="1"/>
</dbReference>
<name>A0ABU2RLI4_9ACTN</name>
<feature type="region of interest" description="Disordered" evidence="1">
    <location>
        <begin position="1"/>
        <end position="26"/>
    </location>
</feature>
<dbReference type="RefSeq" id="WP_200692977.1">
    <property type="nucleotide sequence ID" value="NZ_JAVREX010000004.1"/>
</dbReference>
<evidence type="ECO:0000313" key="3">
    <source>
        <dbReference type="Proteomes" id="UP001183777"/>
    </source>
</evidence>
<protein>
    <submittedName>
        <fullName evidence="2">DUF4259 domain-containing protein</fullName>
    </submittedName>
</protein>
<comment type="caution">
    <text evidence="2">The sequence shown here is derived from an EMBL/GenBank/DDBJ whole genome shotgun (WGS) entry which is preliminary data.</text>
</comment>
<organism evidence="2 3">
    <name type="scientific">Streptomyces salyersiae</name>
    <dbReference type="NCBI Taxonomy" id="3075530"/>
    <lineage>
        <taxon>Bacteria</taxon>
        <taxon>Bacillati</taxon>
        <taxon>Actinomycetota</taxon>
        <taxon>Actinomycetes</taxon>
        <taxon>Kitasatosporales</taxon>
        <taxon>Streptomycetaceae</taxon>
        <taxon>Streptomyces</taxon>
    </lineage>
</organism>
<evidence type="ECO:0000313" key="2">
    <source>
        <dbReference type="EMBL" id="MDT0428383.1"/>
    </source>
</evidence>
<evidence type="ECO:0000256" key="1">
    <source>
        <dbReference type="SAM" id="MobiDB-lite"/>
    </source>
</evidence>
<proteinExistence type="predicted"/>
<gene>
    <name evidence="2" type="ORF">RM649_12095</name>
</gene>
<reference evidence="3" key="1">
    <citation type="submission" date="2023-07" db="EMBL/GenBank/DDBJ databases">
        <title>30 novel species of actinomycetes from the DSMZ collection.</title>
        <authorList>
            <person name="Nouioui I."/>
        </authorList>
    </citation>
    <scope>NUCLEOTIDE SEQUENCE [LARGE SCALE GENOMIC DNA]</scope>
    <source>
        <strain evidence="3">DSM 41770</strain>
    </source>
</reference>